<feature type="transmembrane region" description="Helical" evidence="1">
    <location>
        <begin position="81"/>
        <end position="102"/>
    </location>
</feature>
<feature type="transmembrane region" description="Helical" evidence="1">
    <location>
        <begin position="122"/>
        <end position="141"/>
    </location>
</feature>
<dbReference type="RefSeq" id="WP_013478044.1">
    <property type="nucleotide sequence ID" value="NC_014816.1"/>
</dbReference>
<keyword evidence="1" id="KW-0472">Membrane</keyword>
<protein>
    <submittedName>
        <fullName evidence="2">Uncharacterized protein</fullName>
    </submittedName>
</protein>
<reference evidence="3" key="1">
    <citation type="submission" date="2010-12" db="EMBL/GenBank/DDBJ databases">
        <title>Complete sequence of chromosome 1 of Asticcacaulis excentricus CB 48.</title>
        <authorList>
            <consortium name="US DOE Joint Genome Institute"/>
            <person name="Lucas S."/>
            <person name="Copeland A."/>
            <person name="Lapidus A."/>
            <person name="Cheng J.-F."/>
            <person name="Bruce D."/>
            <person name="Goodwin L."/>
            <person name="Pitluck S."/>
            <person name="Teshima H."/>
            <person name="Davenport K."/>
            <person name="Detter J.C."/>
            <person name="Han C."/>
            <person name="Tapia R."/>
            <person name="Land M."/>
            <person name="Hauser L."/>
            <person name="Jeffries C."/>
            <person name="Kyrpides N."/>
            <person name="Ivanova N."/>
            <person name="Ovchinnikova G."/>
            <person name="Brun Y.V."/>
            <person name="Woyke T."/>
        </authorList>
    </citation>
    <scope>NUCLEOTIDE SEQUENCE [LARGE SCALE GENOMIC DNA]</scope>
    <source>
        <strain evidence="3">ATCC 15261 / DSM 4724 / KCTC 12464 / NCIMB 9791 / VKM B-1370 / CB 48</strain>
    </source>
</reference>
<dbReference type="KEGG" id="aex:Astex_0516"/>
<keyword evidence="1" id="KW-1133">Transmembrane helix</keyword>
<evidence type="ECO:0000256" key="1">
    <source>
        <dbReference type="SAM" id="Phobius"/>
    </source>
</evidence>
<organism evidence="2 3">
    <name type="scientific">Asticcacaulis excentricus (strain ATCC 15261 / DSM 4724 / KCTC 12464 / NCIMB 9791 / VKM B-1370 / CB 48)</name>
    <dbReference type="NCBI Taxonomy" id="573065"/>
    <lineage>
        <taxon>Bacteria</taxon>
        <taxon>Pseudomonadati</taxon>
        <taxon>Pseudomonadota</taxon>
        <taxon>Alphaproteobacteria</taxon>
        <taxon>Caulobacterales</taxon>
        <taxon>Caulobacteraceae</taxon>
        <taxon>Asticcacaulis</taxon>
    </lineage>
</organism>
<gene>
    <name evidence="2" type="ordered locus">Astex_0516</name>
</gene>
<feature type="transmembrane region" description="Helical" evidence="1">
    <location>
        <begin position="37"/>
        <end position="60"/>
    </location>
</feature>
<evidence type="ECO:0000313" key="2">
    <source>
        <dbReference type="EMBL" id="ADU12210.1"/>
    </source>
</evidence>
<keyword evidence="1" id="KW-0812">Transmembrane</keyword>
<keyword evidence="3" id="KW-1185">Reference proteome</keyword>
<sequence>MSVNRFFYTGVIVAGVTLGTAGGFVAAKAFMAPVVPVWVVPALVCIIAGLAALALFAFVYKKRHRADFHDEFAVRKKSESAQLGLSLGILMFLTVHLSLIFIPGLEEAVSHAMHRFGNPFEAGRMVGFLPVVAGVLIARLATAVKYS</sequence>
<proteinExistence type="predicted"/>
<feature type="transmembrane region" description="Helical" evidence="1">
    <location>
        <begin position="7"/>
        <end position="31"/>
    </location>
</feature>
<dbReference type="AlphaFoldDB" id="E8RQU7"/>
<name>E8RQU7_ASTEC</name>
<dbReference type="HOGENOM" id="CLU_1764239_0_0_5"/>
<dbReference type="EMBL" id="CP002395">
    <property type="protein sequence ID" value="ADU12210.1"/>
    <property type="molecule type" value="Genomic_DNA"/>
</dbReference>
<dbReference type="Proteomes" id="UP000001492">
    <property type="component" value="Chromosome 1"/>
</dbReference>
<evidence type="ECO:0000313" key="3">
    <source>
        <dbReference type="Proteomes" id="UP000001492"/>
    </source>
</evidence>
<dbReference type="STRING" id="573065.Astex_0516"/>
<accession>E8RQU7</accession>